<keyword evidence="7" id="KW-0106">Calcium</keyword>
<evidence type="ECO:0000256" key="8">
    <source>
        <dbReference type="RuleBase" id="RU361193"/>
    </source>
</evidence>
<comment type="function">
    <text evidence="5">Involved in the endoplasmic reticulum-associated degradation (ERAD) pathway that targets misfolded glycoproteins for degradation in an N-glycan-dependent manner. May initiate ERAD by promoting the first mannose trimming step of ERAD substrates, from Man9GlcNAc2 to Man8GlcNAc2. Seems to recognize and bind to exposed hydrophobic regions in target proteins.</text>
</comment>
<feature type="active site" description="Proton donor" evidence="6">
    <location>
        <position position="447"/>
    </location>
</feature>
<dbReference type="EMBL" id="BLKM01012989">
    <property type="protein sequence ID" value="GFG38396.1"/>
    <property type="molecule type" value="Genomic_DNA"/>
</dbReference>
<feature type="binding site" evidence="7">
    <location>
        <position position="805"/>
    </location>
    <ligand>
        <name>Ca(2+)</name>
        <dbReference type="ChEBI" id="CHEBI:29108"/>
    </ligand>
</feature>
<dbReference type="FunFam" id="1.50.10.10:FF:000015">
    <property type="entry name" value="alpha-1,2-Mannosidase"/>
    <property type="match status" value="1"/>
</dbReference>
<comment type="subcellular location">
    <subcellularLocation>
        <location evidence="1">Endoplasmic reticulum</location>
    </subcellularLocation>
</comment>
<dbReference type="PRINTS" id="PR00747">
    <property type="entry name" value="GLYHDRLASE47"/>
</dbReference>
<comment type="cofactor">
    <cofactor evidence="7">
        <name>Ca(2+)</name>
        <dbReference type="ChEBI" id="CHEBI:29108"/>
    </cofactor>
</comment>
<reference evidence="11" key="1">
    <citation type="submission" date="2020-01" db="EMBL/GenBank/DDBJ databases">
        <title>Draft genome sequence of the Termite Coptotermes fromosanus.</title>
        <authorList>
            <person name="Itakura S."/>
            <person name="Yosikawa Y."/>
            <person name="Umezawa K."/>
        </authorList>
    </citation>
    <scope>NUCLEOTIDE SEQUENCE [LARGE SCALE GENOMIC DNA]</scope>
</reference>
<keyword evidence="11" id="KW-1185">Reference proteome</keyword>
<dbReference type="OrthoDB" id="8118055at2759"/>
<dbReference type="Gene3D" id="1.50.10.10">
    <property type="match status" value="1"/>
</dbReference>
<name>A0A6L2Q0U2_COPFO</name>
<evidence type="ECO:0000256" key="1">
    <source>
        <dbReference type="ARBA" id="ARBA00004240"/>
    </source>
</evidence>
<evidence type="ECO:0000256" key="4">
    <source>
        <dbReference type="ARBA" id="ARBA00023180"/>
    </source>
</evidence>
<keyword evidence="8" id="KW-0326">Glycosidase</keyword>
<evidence type="ECO:0000256" key="9">
    <source>
        <dbReference type="SAM" id="MobiDB-lite"/>
    </source>
</evidence>
<feature type="active site" description="Proton donor" evidence="6">
    <location>
        <position position="681"/>
    </location>
</feature>
<keyword evidence="4" id="KW-0325">Glycoprotein</keyword>
<dbReference type="InterPro" id="IPR044674">
    <property type="entry name" value="EDEM1/2/3"/>
</dbReference>
<dbReference type="Pfam" id="PF04176">
    <property type="entry name" value="TIP41"/>
    <property type="match status" value="1"/>
</dbReference>
<keyword evidence="3" id="KW-0256">Endoplasmic reticulum</keyword>
<evidence type="ECO:0000256" key="5">
    <source>
        <dbReference type="ARBA" id="ARBA00054385"/>
    </source>
</evidence>
<dbReference type="PANTHER" id="PTHR45679">
    <property type="entry name" value="ER DEGRADATION-ENHANCING ALPHA-MANNOSIDASE-LIKE PROTEIN 2"/>
    <property type="match status" value="1"/>
</dbReference>
<dbReference type="InterPro" id="IPR007303">
    <property type="entry name" value="TIP41-like"/>
</dbReference>
<feature type="active site" evidence="6">
    <location>
        <position position="702"/>
    </location>
</feature>
<dbReference type="InParanoid" id="A0A6L2Q0U2"/>
<dbReference type="Pfam" id="PF01532">
    <property type="entry name" value="Glyco_hydro_47"/>
    <property type="match status" value="1"/>
</dbReference>
<protein>
    <recommendedName>
        <fullName evidence="8">alpha-1,2-Mannosidase</fullName>
        <ecNumber evidence="8">3.2.1.-</ecNumber>
    </recommendedName>
</protein>
<sequence>MMETNENTGDILRLPVNSEEYTFNSWQVKYKRSHILHSKCPNEKHCGDEASEGCLFCLMETGQMDELKPFDWTFTTDYSGTLTGDFTVTPTDTRIDLDKLRQREKILFYHDLLLFEDELHDNGTAVCSVKIRVMPASFFVLLRYFLRIDNVMLRMNDTRYYHEFDADFILREYTSREAKAQDLNVPPSRLIDPSEVAQFLPLVTSRYEKLTLPGAKLDTEGTLEDCFEQVCCRWQKSSNSTLQVGFVSRYPADTVRCKYSNVGLRFLLVKQFLKMHNSMQLCKAKSSTICTADIACKDEKTCPAMNSAFTWEKKCRLERYGDSSVRPYMQLAVQVVCCGIAGAVCFTVNIVYGLRKYDRKELQNLREEVRQMFQHAYNGYLKYAFPYDELRPLSCDGVDTWGSYSLTLIDALDTLAVMGNYTEFQRVVDIITRNANFDANINVSVFETNIRIIGGLLSAHLLSYRAGVVIEPGWPCNGPLLRLAEDVARRLIAAFDTATGMPYGTVNLRYGVPVGETSITCTAGVGTFILEFGTLSRLTGDPLFEEVAMNALYALYHHRSPIGLVGNHIDVQTGRWTAQDAGIGAGVDSYYEYLAKGSLLLQRPELMHMFNEGRVAIEKYLKRDDWHLWVSMSKGQVTLPVFQSLEAYWPGVLSLVGDMNKAIKSLHNYHQVWKQYGFTPEYYNIPQGEAGANREGYPLRPELIESVMYLYRATGDPYLLEVGKDILRSIQHSARTPCGYATIKDVRDHRKEDRMESFFLAETTKYLYLLFDTDNFIHNRGQHGIVVNTPWGECVLESGGYIFNTEAHPIDPGALHCCSGHRQADVQDVMTSLDCGTLRGDPLSVSPRLLQANRNKKVDKKASLEQLHLERGEQTVPLFPSHTLGNKTPDLNEDAKQFKKKQGHIKDLVSEMGGAIDVVRVPTQNDDQLENEEIPHSKNEQYSDTIYKKSVPNISIFDNTSEDFPVELNSSKQGVNERQVNRGEMMAAEIGREQEDKPLSQTATTDDFLEYQADDSDRVYAVRKYAEEGNTDDENKDADNLPSSSSVQHSLSDKVEASESREEEAVEAEMLAQLEDHTVEEETTGVCSGFPALVRHFLLMSAAPARPRFDPQALLERLRSEAKYKVNSTWEQDYQLLSCAAQPFLQRLSMSGEIFDLP</sequence>
<dbReference type="PANTHER" id="PTHR45679:SF6">
    <property type="entry name" value="ER DEGRADATION-ENHANCING ALPHA-MANNOSIDASE-LIKE PROTEIN 2"/>
    <property type="match status" value="1"/>
</dbReference>
<evidence type="ECO:0000256" key="7">
    <source>
        <dbReference type="PIRSR" id="PIRSR601382-2"/>
    </source>
</evidence>
<evidence type="ECO:0000256" key="3">
    <source>
        <dbReference type="ARBA" id="ARBA00022824"/>
    </source>
</evidence>
<dbReference type="EC" id="3.2.1.-" evidence="8"/>
<feature type="compositionally biased region" description="Basic and acidic residues" evidence="9">
    <location>
        <begin position="1051"/>
        <end position="1060"/>
    </location>
</feature>
<dbReference type="GO" id="GO:1904154">
    <property type="term" value="P:positive regulation of retrograde protein transport, ER to cytosol"/>
    <property type="evidence" value="ECO:0007669"/>
    <property type="project" value="UniProtKB-ARBA"/>
</dbReference>
<feature type="active site" evidence="6">
    <location>
        <position position="588"/>
    </location>
</feature>
<dbReference type="GO" id="GO:0044322">
    <property type="term" value="C:endoplasmic reticulum quality control compartment"/>
    <property type="evidence" value="ECO:0007669"/>
    <property type="project" value="GOC"/>
</dbReference>
<dbReference type="GO" id="GO:0005509">
    <property type="term" value="F:calcium ion binding"/>
    <property type="evidence" value="ECO:0007669"/>
    <property type="project" value="InterPro"/>
</dbReference>
<dbReference type="Proteomes" id="UP000502823">
    <property type="component" value="Unassembled WGS sequence"/>
</dbReference>
<dbReference type="AlphaFoldDB" id="A0A6L2Q0U2"/>
<dbReference type="GO" id="GO:1904380">
    <property type="term" value="P:endoplasmic reticulum mannose trimming"/>
    <property type="evidence" value="ECO:0007669"/>
    <property type="project" value="InterPro"/>
</dbReference>
<evidence type="ECO:0000256" key="6">
    <source>
        <dbReference type="PIRSR" id="PIRSR601382-1"/>
    </source>
</evidence>
<keyword evidence="7" id="KW-0479">Metal-binding</keyword>
<dbReference type="InterPro" id="IPR012341">
    <property type="entry name" value="6hp_glycosidase-like_sf"/>
</dbReference>
<feature type="region of interest" description="Disordered" evidence="9">
    <location>
        <begin position="1027"/>
        <end position="1066"/>
    </location>
</feature>
<dbReference type="SUPFAM" id="SSF48225">
    <property type="entry name" value="Seven-hairpin glycosidases"/>
    <property type="match status" value="1"/>
</dbReference>
<dbReference type="GO" id="GO:0005975">
    <property type="term" value="P:carbohydrate metabolic process"/>
    <property type="evidence" value="ECO:0007669"/>
    <property type="project" value="InterPro"/>
</dbReference>
<gene>
    <name evidence="10" type="ORF">Cfor_12430</name>
</gene>
<keyword evidence="8" id="KW-0378">Hydrolase</keyword>
<evidence type="ECO:0000313" key="11">
    <source>
        <dbReference type="Proteomes" id="UP000502823"/>
    </source>
</evidence>
<dbReference type="InterPro" id="IPR001382">
    <property type="entry name" value="Glyco_hydro_47"/>
</dbReference>
<dbReference type="InterPro" id="IPR036026">
    <property type="entry name" value="Seven-hairpin_glycosidases"/>
</dbReference>
<comment type="similarity">
    <text evidence="2 8">Belongs to the glycosyl hydrolase 47 family.</text>
</comment>
<dbReference type="GO" id="GO:0016020">
    <property type="term" value="C:membrane"/>
    <property type="evidence" value="ECO:0007669"/>
    <property type="project" value="InterPro"/>
</dbReference>
<organism evidence="10 11">
    <name type="scientific">Coptotermes formosanus</name>
    <name type="common">Formosan subterranean termite</name>
    <dbReference type="NCBI Taxonomy" id="36987"/>
    <lineage>
        <taxon>Eukaryota</taxon>
        <taxon>Metazoa</taxon>
        <taxon>Ecdysozoa</taxon>
        <taxon>Arthropoda</taxon>
        <taxon>Hexapoda</taxon>
        <taxon>Insecta</taxon>
        <taxon>Pterygota</taxon>
        <taxon>Neoptera</taxon>
        <taxon>Polyneoptera</taxon>
        <taxon>Dictyoptera</taxon>
        <taxon>Blattodea</taxon>
        <taxon>Blattoidea</taxon>
        <taxon>Termitoidae</taxon>
        <taxon>Rhinotermitidae</taxon>
        <taxon>Coptotermes</taxon>
    </lineage>
</organism>
<proteinExistence type="inferred from homology"/>
<comment type="caution">
    <text evidence="10">The sequence shown here is derived from an EMBL/GenBank/DDBJ whole genome shotgun (WGS) entry which is preliminary data.</text>
</comment>
<dbReference type="GO" id="GO:0004571">
    <property type="term" value="F:mannosyl-oligosaccharide 1,2-alpha-mannosidase activity"/>
    <property type="evidence" value="ECO:0007669"/>
    <property type="project" value="InterPro"/>
</dbReference>
<evidence type="ECO:0000256" key="2">
    <source>
        <dbReference type="ARBA" id="ARBA00007658"/>
    </source>
</evidence>
<accession>A0A6L2Q0U2</accession>
<evidence type="ECO:0000313" key="10">
    <source>
        <dbReference type="EMBL" id="GFG38396.1"/>
    </source>
</evidence>